<dbReference type="AlphaFoldDB" id="G7QCA6"/>
<dbReference type="PANTHER" id="PTHR15364">
    <property type="entry name" value="2'-DEOXYNUCLEOSIDE 5'-PHOSPHATE N-HYDROLASE 1"/>
    <property type="match status" value="1"/>
</dbReference>
<name>G7QCA6_9BACT</name>
<dbReference type="GO" id="GO:0009159">
    <property type="term" value="P:deoxyribonucleoside monophosphate catabolic process"/>
    <property type="evidence" value="ECO:0007669"/>
    <property type="project" value="TreeGrafter"/>
</dbReference>
<dbReference type="EMBL" id="CM001368">
    <property type="protein sequence ID" value="EHJ49552.1"/>
    <property type="molecule type" value="Genomic_DNA"/>
</dbReference>
<evidence type="ECO:0000313" key="1">
    <source>
        <dbReference type="EMBL" id="EHJ49552.1"/>
    </source>
</evidence>
<evidence type="ECO:0000313" key="2">
    <source>
        <dbReference type="Proteomes" id="UP000004662"/>
    </source>
</evidence>
<dbReference type="SUPFAM" id="SSF52309">
    <property type="entry name" value="N-(deoxy)ribosyltransferase-like"/>
    <property type="match status" value="1"/>
</dbReference>
<organism evidence="1 2">
    <name type="scientific">Solidesulfovibrio carbinoliphilus subsp. oakridgensis</name>
    <dbReference type="NCBI Taxonomy" id="694327"/>
    <lineage>
        <taxon>Bacteria</taxon>
        <taxon>Pseudomonadati</taxon>
        <taxon>Thermodesulfobacteriota</taxon>
        <taxon>Desulfovibrionia</taxon>
        <taxon>Desulfovibrionales</taxon>
        <taxon>Desulfovibrionaceae</taxon>
        <taxon>Solidesulfovibrio</taxon>
    </lineage>
</organism>
<protein>
    <submittedName>
        <fullName evidence="1">Nucleoside 2-deoxyribosyltransferase</fullName>
    </submittedName>
</protein>
<accession>G7QCA6</accession>
<dbReference type="InterPro" id="IPR051239">
    <property type="entry name" value="2'-dNMP_N-hydrolase"/>
</dbReference>
<dbReference type="GO" id="GO:0016740">
    <property type="term" value="F:transferase activity"/>
    <property type="evidence" value="ECO:0007669"/>
    <property type="project" value="UniProtKB-KW"/>
</dbReference>
<proteinExistence type="predicted"/>
<gene>
    <name evidence="1" type="ORF">DFW101_3556</name>
</gene>
<dbReference type="eggNOG" id="COG3613">
    <property type="taxonomic scope" value="Bacteria"/>
</dbReference>
<dbReference type="STRING" id="694327.DFW101_3556"/>
<sequence>MKHHIYLAGPLFTHAERAYLSALRDRLRQNVPAVVTWPGDLFDDAHLASLGPKAKEHIFQRCRDAIHEASHMIALLDGPQVDDGTAWEIGYAYAKGIPIIGLRTDFRQAGDTPTSLANAMIECSCVHIYRSADDLLTALTG</sequence>
<dbReference type="Gene3D" id="3.40.50.450">
    <property type="match status" value="1"/>
</dbReference>
<reference evidence="2" key="1">
    <citation type="journal article" date="2015" name="Genome Announc.">
        <title>High-Quality Draft Genome Sequence of Desulfovibrio carbinoliphilus FW-101-2B, an Organic Acid-Oxidizing Sulfate-Reducing Bacterium Isolated from Uranium(VI)-Contaminated Groundwater.</title>
        <authorList>
            <person name="Ramsay B.D."/>
            <person name="Hwang C."/>
            <person name="Woo H.L."/>
            <person name="Carroll S.L."/>
            <person name="Lucas S."/>
            <person name="Han J."/>
            <person name="Lapidus A.L."/>
            <person name="Cheng J.F."/>
            <person name="Goodwin L.A."/>
            <person name="Pitluck S."/>
            <person name="Peters L."/>
            <person name="Chertkov O."/>
            <person name="Held B."/>
            <person name="Detter J.C."/>
            <person name="Han C.S."/>
            <person name="Tapia R."/>
            <person name="Land M.L."/>
            <person name="Hauser L.J."/>
            <person name="Kyrpides N.C."/>
            <person name="Ivanova N.N."/>
            <person name="Mikhailova N."/>
            <person name="Pagani I."/>
            <person name="Woyke T."/>
            <person name="Arkin A.P."/>
            <person name="Dehal P."/>
            <person name="Chivian D."/>
            <person name="Criddle C.S."/>
            <person name="Wu W."/>
            <person name="Chakraborty R."/>
            <person name="Hazen T.C."/>
            <person name="Fields M.W."/>
        </authorList>
    </citation>
    <scope>NUCLEOTIDE SEQUENCE [LARGE SCALE GENOMIC DNA]</scope>
    <source>
        <strain evidence="2">FW-101-2B</strain>
    </source>
</reference>
<dbReference type="HOGENOM" id="CLU_117644_2_0_7"/>
<keyword evidence="2" id="KW-1185">Reference proteome</keyword>
<dbReference type="Pfam" id="PF05014">
    <property type="entry name" value="Nuc_deoxyrib_tr"/>
    <property type="match status" value="1"/>
</dbReference>
<dbReference type="PANTHER" id="PTHR15364:SF0">
    <property type="entry name" value="2'-DEOXYNUCLEOSIDE 5'-PHOSPHATE N-HYDROLASE 1"/>
    <property type="match status" value="1"/>
</dbReference>
<dbReference type="InterPro" id="IPR007710">
    <property type="entry name" value="Nucleoside_deoxyribTrfase"/>
</dbReference>
<dbReference type="Proteomes" id="UP000004662">
    <property type="component" value="Chromosome"/>
</dbReference>
<dbReference type="GO" id="GO:0070694">
    <property type="term" value="F:5-hydroxymethyl-dUMP N-hydrolase activity"/>
    <property type="evidence" value="ECO:0007669"/>
    <property type="project" value="TreeGrafter"/>
</dbReference>
<dbReference type="RefSeq" id="WP_009182876.1">
    <property type="nucleotide sequence ID" value="NZ_CM001368.1"/>
</dbReference>
<dbReference type="OrthoDB" id="9795789at2"/>